<dbReference type="eggNOG" id="ENOG5033B06">
    <property type="taxonomic scope" value="Bacteria"/>
</dbReference>
<protein>
    <submittedName>
        <fullName evidence="1">Uncharacterized protein</fullName>
    </submittedName>
</protein>
<proteinExistence type="predicted"/>
<dbReference type="PATRIC" id="fig|1217705.3.peg.351"/>
<accession>N9M764</accession>
<dbReference type="RefSeq" id="WP_005214607.1">
    <property type="nucleotide sequence ID" value="NZ_KB850088.1"/>
</dbReference>
<sequence length="129" mass="14863">MSHAKLISTQGVYLDAQIEVNDHLYYVYDEFSLYDIKSKINSLFDFEWTIELSDDESWDEIFANNAKQKYGLEYIGGWRYRAFGRIVAVHPVVVDCLILQVEDVISSSDECLIGEWVGFTISRLGCYGI</sequence>
<comment type="caution">
    <text evidence="1">The sequence shown here is derived from an EMBL/GenBank/DDBJ whole genome shotgun (WGS) entry which is preliminary data.</text>
</comment>
<reference evidence="1 2" key="1">
    <citation type="submission" date="2013-02" db="EMBL/GenBank/DDBJ databases">
        <title>The Genome Sequence of Acinetobacter sp. ANC 3862.</title>
        <authorList>
            <consortium name="The Broad Institute Genome Sequencing Platform"/>
            <consortium name="The Broad Institute Genome Sequencing Center for Infectious Disease"/>
            <person name="Cerqueira G."/>
            <person name="Feldgarden M."/>
            <person name="Courvalin P."/>
            <person name="Perichon B."/>
            <person name="Grillot-Courvalin C."/>
            <person name="Clermont D."/>
            <person name="Rocha E."/>
            <person name="Yoon E.-J."/>
            <person name="Nemec A."/>
            <person name="Walker B."/>
            <person name="Young S.K."/>
            <person name="Zeng Q."/>
            <person name="Gargeya S."/>
            <person name="Fitzgerald M."/>
            <person name="Haas B."/>
            <person name="Abouelleil A."/>
            <person name="Alvarado L."/>
            <person name="Arachchi H.M."/>
            <person name="Berlin A.M."/>
            <person name="Chapman S.B."/>
            <person name="Dewar J."/>
            <person name="Goldberg J."/>
            <person name="Griggs A."/>
            <person name="Gujja S."/>
            <person name="Hansen M."/>
            <person name="Howarth C."/>
            <person name="Imamovic A."/>
            <person name="Larimer J."/>
            <person name="McCowan C."/>
            <person name="Murphy C."/>
            <person name="Neiman D."/>
            <person name="Pearson M."/>
            <person name="Priest M."/>
            <person name="Roberts A."/>
            <person name="Saif S."/>
            <person name="Shea T."/>
            <person name="Sisk P."/>
            <person name="Sykes S."/>
            <person name="Wortman J."/>
            <person name="Nusbaum C."/>
            <person name="Birren B."/>
        </authorList>
    </citation>
    <scope>NUCLEOTIDE SEQUENCE [LARGE SCALE GENOMIC DNA]</scope>
    <source>
        <strain evidence="1 2">ANC 3862</strain>
    </source>
</reference>
<dbReference type="STRING" id="1217705.F900_00373"/>
<evidence type="ECO:0000313" key="2">
    <source>
        <dbReference type="Proteomes" id="UP000013248"/>
    </source>
</evidence>
<evidence type="ECO:0000313" key="1">
    <source>
        <dbReference type="EMBL" id="ENX04383.1"/>
    </source>
</evidence>
<dbReference type="EMBL" id="APRP01000004">
    <property type="protein sequence ID" value="ENX04383.1"/>
    <property type="molecule type" value="Genomic_DNA"/>
</dbReference>
<dbReference type="HOGENOM" id="CLU_1944059_0_0_6"/>
<name>N9M764_9GAMM</name>
<dbReference type="AlphaFoldDB" id="N9M764"/>
<dbReference type="Proteomes" id="UP000013248">
    <property type="component" value="Unassembled WGS sequence"/>
</dbReference>
<gene>
    <name evidence="1" type="ORF">F900_00373</name>
</gene>
<organism evidence="1 2">
    <name type="scientific">Acinetobacter modestus</name>
    <dbReference type="NCBI Taxonomy" id="1776740"/>
    <lineage>
        <taxon>Bacteria</taxon>
        <taxon>Pseudomonadati</taxon>
        <taxon>Pseudomonadota</taxon>
        <taxon>Gammaproteobacteria</taxon>
        <taxon>Moraxellales</taxon>
        <taxon>Moraxellaceae</taxon>
        <taxon>Acinetobacter</taxon>
    </lineage>
</organism>